<feature type="region of interest" description="Disordered" evidence="1">
    <location>
        <begin position="1"/>
        <end position="74"/>
    </location>
</feature>
<evidence type="ECO:0000256" key="1">
    <source>
        <dbReference type="SAM" id="MobiDB-lite"/>
    </source>
</evidence>
<feature type="compositionally biased region" description="Polar residues" evidence="1">
    <location>
        <begin position="1"/>
        <end position="15"/>
    </location>
</feature>
<dbReference type="EMBL" id="JBGFUD010002193">
    <property type="protein sequence ID" value="MFH4977291.1"/>
    <property type="molecule type" value="Genomic_DNA"/>
</dbReference>
<keyword evidence="3" id="KW-1185">Reference proteome</keyword>
<accession>A0ABD6EIS3</accession>
<dbReference type="Proteomes" id="UP001608902">
    <property type="component" value="Unassembled WGS sequence"/>
</dbReference>
<evidence type="ECO:0000313" key="3">
    <source>
        <dbReference type="Proteomes" id="UP001608902"/>
    </source>
</evidence>
<proteinExistence type="predicted"/>
<comment type="caution">
    <text evidence="2">The sequence shown here is derived from an EMBL/GenBank/DDBJ whole genome shotgun (WGS) entry which is preliminary data.</text>
</comment>
<reference evidence="2 3" key="1">
    <citation type="submission" date="2024-08" db="EMBL/GenBank/DDBJ databases">
        <title>Gnathostoma spinigerum genome.</title>
        <authorList>
            <person name="Gonzalez-Bertolin B."/>
            <person name="Monzon S."/>
            <person name="Zaballos A."/>
            <person name="Jimenez P."/>
            <person name="Dekumyoy P."/>
            <person name="Varona S."/>
            <person name="Cuesta I."/>
            <person name="Sumanam S."/>
            <person name="Adisakwattana P."/>
            <person name="Gasser R.B."/>
            <person name="Hernandez-Gonzalez A."/>
            <person name="Young N.D."/>
            <person name="Perteguer M.J."/>
        </authorList>
    </citation>
    <scope>NUCLEOTIDE SEQUENCE [LARGE SCALE GENOMIC DNA]</scope>
    <source>
        <strain evidence="2">AL3</strain>
        <tissue evidence="2">Liver</tissue>
    </source>
</reference>
<protein>
    <submittedName>
        <fullName evidence="2">Uncharacterized protein</fullName>
    </submittedName>
</protein>
<organism evidence="2 3">
    <name type="scientific">Gnathostoma spinigerum</name>
    <dbReference type="NCBI Taxonomy" id="75299"/>
    <lineage>
        <taxon>Eukaryota</taxon>
        <taxon>Metazoa</taxon>
        <taxon>Ecdysozoa</taxon>
        <taxon>Nematoda</taxon>
        <taxon>Chromadorea</taxon>
        <taxon>Rhabditida</taxon>
        <taxon>Spirurina</taxon>
        <taxon>Gnathostomatomorpha</taxon>
        <taxon>Gnathostomatoidea</taxon>
        <taxon>Gnathostomatidae</taxon>
        <taxon>Gnathostoma</taxon>
    </lineage>
</organism>
<sequence>MGQSQSYDLSSTATATPPKEQEHAPGVGSATKCTKLTHQDEPITVTETLARTKPPQEIPLKTHHDEEKAAGGDA</sequence>
<dbReference type="AlphaFoldDB" id="A0ABD6EIS3"/>
<evidence type="ECO:0000313" key="2">
    <source>
        <dbReference type="EMBL" id="MFH4977291.1"/>
    </source>
</evidence>
<gene>
    <name evidence="2" type="ORF">AB6A40_004000</name>
</gene>
<name>A0ABD6EIS3_9BILA</name>
<feature type="compositionally biased region" description="Basic and acidic residues" evidence="1">
    <location>
        <begin position="60"/>
        <end position="74"/>
    </location>
</feature>